<dbReference type="InterPro" id="IPR012338">
    <property type="entry name" value="Beta-lactam/transpept-like"/>
</dbReference>
<dbReference type="GO" id="GO:0006508">
    <property type="term" value="P:proteolysis"/>
    <property type="evidence" value="ECO:0007669"/>
    <property type="project" value="UniProtKB-KW"/>
</dbReference>
<comment type="catalytic activity">
    <reaction evidence="12">
        <text>Preferential cleavage: (Ac)2-L-Lys-D-Ala-|-D-Ala. Also transpeptidation of peptidyl-alanyl moieties that are N-acyl substituents of D-alanine.</text>
        <dbReference type="EC" id="3.4.16.4"/>
    </reaction>
</comment>
<evidence type="ECO:0000256" key="11">
    <source>
        <dbReference type="ARBA" id="ARBA00023316"/>
    </source>
</evidence>
<keyword evidence="15" id="KW-1133">Transmembrane helix</keyword>
<evidence type="ECO:0000256" key="15">
    <source>
        <dbReference type="SAM" id="Phobius"/>
    </source>
</evidence>
<evidence type="ECO:0000256" key="2">
    <source>
        <dbReference type="ARBA" id="ARBA00007739"/>
    </source>
</evidence>
<dbReference type="PANTHER" id="PTHR32282">
    <property type="entry name" value="BINDING PROTEIN TRANSPEPTIDASE, PUTATIVE-RELATED"/>
    <property type="match status" value="1"/>
</dbReference>
<dbReference type="GO" id="GO:0008360">
    <property type="term" value="P:regulation of cell shape"/>
    <property type="evidence" value="ECO:0007669"/>
    <property type="project" value="UniProtKB-KW"/>
</dbReference>
<dbReference type="InterPro" id="IPR001460">
    <property type="entry name" value="PCN-bd_Tpept"/>
</dbReference>
<feature type="compositionally biased region" description="Basic residues" evidence="14">
    <location>
        <begin position="27"/>
        <end position="38"/>
    </location>
</feature>
<dbReference type="Proteomes" id="UP000267900">
    <property type="component" value="Chromosome"/>
</dbReference>
<keyword evidence="3" id="KW-0121">Carboxypeptidase</keyword>
<gene>
    <name evidence="18" type="ORF">EKH77_24975</name>
</gene>
<evidence type="ECO:0000256" key="13">
    <source>
        <dbReference type="ARBA" id="ARBA00049902"/>
    </source>
</evidence>
<evidence type="ECO:0000256" key="6">
    <source>
        <dbReference type="ARBA" id="ARBA00022679"/>
    </source>
</evidence>
<keyword evidence="5" id="KW-0328">Glycosyltransferase</keyword>
<dbReference type="GO" id="GO:0071555">
    <property type="term" value="P:cell wall organization"/>
    <property type="evidence" value="ECO:0007669"/>
    <property type="project" value="UniProtKB-KW"/>
</dbReference>
<keyword evidence="6" id="KW-0808">Transferase</keyword>
<evidence type="ECO:0000256" key="8">
    <source>
        <dbReference type="ARBA" id="ARBA00022960"/>
    </source>
</evidence>
<dbReference type="OrthoDB" id="8865355at2"/>
<dbReference type="PANTHER" id="PTHR32282:SF34">
    <property type="entry name" value="PENICILLIN-BINDING PROTEIN 1A"/>
    <property type="match status" value="1"/>
</dbReference>
<comment type="similarity">
    <text evidence="2">In the N-terminal section; belongs to the glycosyltransferase 51 family.</text>
</comment>
<feature type="region of interest" description="Disordered" evidence="14">
    <location>
        <begin position="1"/>
        <end position="40"/>
    </location>
</feature>
<comment type="similarity">
    <text evidence="1">In the C-terminal section; belongs to the transpeptidase family.</text>
</comment>
<evidence type="ECO:0000256" key="4">
    <source>
        <dbReference type="ARBA" id="ARBA00022670"/>
    </source>
</evidence>
<dbReference type="Pfam" id="PF00912">
    <property type="entry name" value="Transgly"/>
    <property type="match status" value="1"/>
</dbReference>
<feature type="domain" description="Penicillin-binding protein transpeptidase" evidence="16">
    <location>
        <begin position="481"/>
        <end position="653"/>
    </location>
</feature>
<dbReference type="GO" id="GO:0009002">
    <property type="term" value="F:serine-type D-Ala-D-Ala carboxypeptidase activity"/>
    <property type="evidence" value="ECO:0007669"/>
    <property type="project" value="UniProtKB-EC"/>
</dbReference>
<keyword evidence="4" id="KW-0645">Protease</keyword>
<feature type="domain" description="Glycosyl transferase family 51" evidence="17">
    <location>
        <begin position="127"/>
        <end position="302"/>
    </location>
</feature>
<evidence type="ECO:0000256" key="14">
    <source>
        <dbReference type="SAM" id="MobiDB-lite"/>
    </source>
</evidence>
<dbReference type="InterPro" id="IPR023346">
    <property type="entry name" value="Lysozyme-like_dom_sf"/>
</dbReference>
<keyword evidence="7" id="KW-0378">Hydrolase</keyword>
<keyword evidence="11" id="KW-0961">Cell wall biogenesis/degradation</keyword>
<dbReference type="AlphaFoldDB" id="A0A3Q9G2M7"/>
<dbReference type="GO" id="GO:0009252">
    <property type="term" value="P:peptidoglycan biosynthetic process"/>
    <property type="evidence" value="ECO:0007669"/>
    <property type="project" value="UniProtKB-KW"/>
</dbReference>
<dbReference type="RefSeq" id="WP_126916544.1">
    <property type="nucleotide sequence ID" value="NZ_CP034587.1"/>
</dbReference>
<proteinExistence type="inferred from homology"/>
<dbReference type="SUPFAM" id="SSF53955">
    <property type="entry name" value="Lysozyme-like"/>
    <property type="match status" value="1"/>
</dbReference>
<dbReference type="Gene3D" id="1.10.3810.10">
    <property type="entry name" value="Biosynthetic peptidoglycan transglycosylase-like"/>
    <property type="match status" value="1"/>
</dbReference>
<evidence type="ECO:0000313" key="19">
    <source>
        <dbReference type="Proteomes" id="UP000267900"/>
    </source>
</evidence>
<evidence type="ECO:0000256" key="12">
    <source>
        <dbReference type="ARBA" id="ARBA00034000"/>
    </source>
</evidence>
<reference evidence="18 19" key="1">
    <citation type="submission" date="2018-12" db="EMBL/GenBank/DDBJ databases">
        <title>The whole draft genome of Streptomyce luteoverticillatus CGMCC 15060.</title>
        <authorList>
            <person name="Feng Z."/>
            <person name="Chen G."/>
            <person name="Zhang J."/>
            <person name="Zhu H."/>
            <person name="Yu X."/>
            <person name="Zhang W."/>
            <person name="Zhang X."/>
        </authorList>
    </citation>
    <scope>NUCLEOTIDE SEQUENCE [LARGE SCALE GENOMIC DNA]</scope>
    <source>
        <strain evidence="18 19">CGMCC 15060</strain>
    </source>
</reference>
<protein>
    <submittedName>
        <fullName evidence="18">Penicillin-binding protein</fullName>
    </submittedName>
</protein>
<dbReference type="SUPFAM" id="SSF56601">
    <property type="entry name" value="beta-lactamase/transpeptidase-like"/>
    <property type="match status" value="1"/>
</dbReference>
<name>A0A3Q9G2M7_STRLT</name>
<keyword evidence="15" id="KW-0812">Transmembrane</keyword>
<sequence length="703" mass="74883">MFGQGWGTAVSERHSRAGARKPLASVRGRRGQRARSRRGATGATGALGFLGALGARLARLRPAYPRPGRTGARRWIPSWRQTLGLFGCLFGTLAAAVTVLYATTDIPTDLNAFATQQDNVYYWADGSEMARTGPVNRQDAALDKVPEKVRWAALAAENETFYTDSGVSVSGMTRAVTRMIGGGDTQGGSTITQQYVKNAYLNQRQTFTRKLTEMFIAIKLDNKMSKSDILQGYLNTSWYGRGSYGIQRAAHAYYGKDVSELTPSEGAFLASLLKGAGLYDPSLGPKNHERAVERWKWILDRMVTIGKLSPQERATYTTFPEPKAPPKPAGLTGQTGYLVDTAHAYVLAHTDVSDKDFDLGGYQIHTTFEKPKVDGLAKAVTDATRGLDPDKREADRDVRIGAASVMADGRIVALYGGPDYLKQGFNDANSTVVPAGTAFAPFVYASALTNGIQRERGGPRIPVTPATVYDGDDKIAIRTPEGPYWDRSGKIVKGRNEGGKSWGKITLRDAVAQSVNSSVMQLGMDVGLDKVGRTAVQCGILEDSLGPQVPAFSLGTTRPSAIRMAAAYATFAAKGMNAEPYSVTEVSRNGDPVPVEKSVAVRALSASVAGAVDDALRLGVQKGRGAAAKAAGAGTAATAGTGPDNKSAWFAGYRGTVATAVSLSRIDPKSQELLPLDGLGGTAKSVQGSAYPGDIWTRFMAKR</sequence>
<evidence type="ECO:0000256" key="5">
    <source>
        <dbReference type="ARBA" id="ARBA00022676"/>
    </source>
</evidence>
<dbReference type="FunFam" id="1.10.3810.10:FF:000001">
    <property type="entry name" value="Penicillin-binding protein 1A"/>
    <property type="match status" value="1"/>
</dbReference>
<dbReference type="GO" id="GO:0008955">
    <property type="term" value="F:peptidoglycan glycosyltransferase activity"/>
    <property type="evidence" value="ECO:0007669"/>
    <property type="project" value="UniProtKB-EC"/>
</dbReference>
<evidence type="ECO:0000256" key="10">
    <source>
        <dbReference type="ARBA" id="ARBA00023268"/>
    </source>
</evidence>
<comment type="catalytic activity">
    <reaction evidence="13">
        <text>[GlcNAc-(1-&gt;4)-Mur2Ac(oyl-L-Ala-gamma-D-Glu-L-Lys-D-Ala-D-Ala)](n)-di-trans,octa-cis-undecaprenyl diphosphate + beta-D-GlcNAc-(1-&gt;4)-Mur2Ac(oyl-L-Ala-gamma-D-Glu-L-Lys-D-Ala-D-Ala)-di-trans,octa-cis-undecaprenyl diphosphate = [GlcNAc-(1-&gt;4)-Mur2Ac(oyl-L-Ala-gamma-D-Glu-L-Lys-D-Ala-D-Ala)](n+1)-di-trans,octa-cis-undecaprenyl diphosphate + di-trans,octa-cis-undecaprenyl diphosphate + H(+)</text>
        <dbReference type="Rhea" id="RHEA:23708"/>
        <dbReference type="Rhea" id="RHEA-COMP:9602"/>
        <dbReference type="Rhea" id="RHEA-COMP:9603"/>
        <dbReference type="ChEBI" id="CHEBI:15378"/>
        <dbReference type="ChEBI" id="CHEBI:58405"/>
        <dbReference type="ChEBI" id="CHEBI:60033"/>
        <dbReference type="ChEBI" id="CHEBI:78435"/>
        <dbReference type="EC" id="2.4.99.28"/>
    </reaction>
</comment>
<dbReference type="InterPro" id="IPR036950">
    <property type="entry name" value="PBP_transglycosylase"/>
</dbReference>
<evidence type="ECO:0000256" key="7">
    <source>
        <dbReference type="ARBA" id="ARBA00022801"/>
    </source>
</evidence>
<feature type="transmembrane region" description="Helical" evidence="15">
    <location>
        <begin position="83"/>
        <end position="102"/>
    </location>
</feature>
<dbReference type="Pfam" id="PF00905">
    <property type="entry name" value="Transpeptidase"/>
    <property type="match status" value="1"/>
</dbReference>
<keyword evidence="9" id="KW-0573">Peptidoglycan synthesis</keyword>
<evidence type="ECO:0000256" key="3">
    <source>
        <dbReference type="ARBA" id="ARBA00022645"/>
    </source>
</evidence>
<keyword evidence="15" id="KW-0472">Membrane</keyword>
<keyword evidence="8" id="KW-0133">Cell shape</keyword>
<evidence type="ECO:0000256" key="1">
    <source>
        <dbReference type="ARBA" id="ARBA00007090"/>
    </source>
</evidence>
<keyword evidence="19" id="KW-1185">Reference proteome</keyword>
<dbReference type="InterPro" id="IPR001264">
    <property type="entry name" value="Glyco_trans_51"/>
</dbReference>
<evidence type="ECO:0000259" key="16">
    <source>
        <dbReference type="Pfam" id="PF00905"/>
    </source>
</evidence>
<evidence type="ECO:0000256" key="9">
    <source>
        <dbReference type="ARBA" id="ARBA00022984"/>
    </source>
</evidence>
<keyword evidence="10" id="KW-0511">Multifunctional enzyme</keyword>
<organism evidence="18 19">
    <name type="scientific">Streptomyces luteoverticillatus</name>
    <name type="common">Streptoverticillium luteoverticillatus</name>
    <dbReference type="NCBI Taxonomy" id="66425"/>
    <lineage>
        <taxon>Bacteria</taxon>
        <taxon>Bacillati</taxon>
        <taxon>Actinomycetota</taxon>
        <taxon>Actinomycetes</taxon>
        <taxon>Kitasatosporales</taxon>
        <taxon>Streptomycetaceae</taxon>
        <taxon>Streptomyces</taxon>
    </lineage>
</organism>
<evidence type="ECO:0000313" key="18">
    <source>
        <dbReference type="EMBL" id="AZQ74041.1"/>
    </source>
</evidence>
<dbReference type="InterPro" id="IPR050396">
    <property type="entry name" value="Glycosyltr_51/Transpeptidase"/>
</dbReference>
<dbReference type="Gene3D" id="3.40.710.10">
    <property type="entry name" value="DD-peptidase/beta-lactamase superfamily"/>
    <property type="match status" value="1"/>
</dbReference>
<dbReference type="GO" id="GO:0008658">
    <property type="term" value="F:penicillin binding"/>
    <property type="evidence" value="ECO:0007669"/>
    <property type="project" value="InterPro"/>
</dbReference>
<dbReference type="GO" id="GO:0030288">
    <property type="term" value="C:outer membrane-bounded periplasmic space"/>
    <property type="evidence" value="ECO:0007669"/>
    <property type="project" value="TreeGrafter"/>
</dbReference>
<dbReference type="EMBL" id="CP034587">
    <property type="protein sequence ID" value="AZQ74041.1"/>
    <property type="molecule type" value="Genomic_DNA"/>
</dbReference>
<accession>A0A3Q9G2M7</accession>
<evidence type="ECO:0000259" key="17">
    <source>
        <dbReference type="Pfam" id="PF00912"/>
    </source>
</evidence>